<name>A0A975F103_9SPIR</name>
<dbReference type="Pfam" id="PF01814">
    <property type="entry name" value="Hemerythrin"/>
    <property type="match status" value="1"/>
</dbReference>
<evidence type="ECO:0000256" key="3">
    <source>
        <dbReference type="ARBA" id="ARBA00022723"/>
    </source>
</evidence>
<evidence type="ECO:0000313" key="7">
    <source>
        <dbReference type="Proteomes" id="UP000671995"/>
    </source>
</evidence>
<keyword evidence="2" id="KW-0813">Transport</keyword>
<comment type="similarity">
    <text evidence="1">Belongs to the hemerythrin family.</text>
</comment>
<dbReference type="SUPFAM" id="SSF47188">
    <property type="entry name" value="Hemerythrin-like"/>
    <property type="match status" value="1"/>
</dbReference>
<accession>A0A975F103</accession>
<reference evidence="6" key="1">
    <citation type="submission" date="2020-05" db="EMBL/GenBank/DDBJ databases">
        <authorList>
            <person name="Zeng H."/>
            <person name="Chan Y.K."/>
            <person name="Watt R.M."/>
        </authorList>
    </citation>
    <scope>NUCLEOTIDE SEQUENCE</scope>
    <source>
        <strain evidence="6">ATCC 700773</strain>
    </source>
</reference>
<dbReference type="PANTHER" id="PTHR37164:SF1">
    <property type="entry name" value="BACTERIOHEMERYTHRIN"/>
    <property type="match status" value="1"/>
</dbReference>
<dbReference type="AlphaFoldDB" id="A0A975F103"/>
<proteinExistence type="inferred from homology"/>
<dbReference type="RefSeq" id="WP_210117097.1">
    <property type="nucleotide sequence ID" value="NZ_CP054257.1"/>
</dbReference>
<dbReference type="EMBL" id="CP054257">
    <property type="protein sequence ID" value="QTQ12383.1"/>
    <property type="molecule type" value="Genomic_DNA"/>
</dbReference>
<dbReference type="InterPro" id="IPR050669">
    <property type="entry name" value="Hemerythrin"/>
</dbReference>
<dbReference type="GO" id="GO:0046872">
    <property type="term" value="F:metal ion binding"/>
    <property type="evidence" value="ECO:0007669"/>
    <property type="project" value="UniProtKB-KW"/>
</dbReference>
<feature type="domain" description="Hemerythrin-like" evidence="5">
    <location>
        <begin position="14"/>
        <end position="130"/>
    </location>
</feature>
<dbReference type="InterPro" id="IPR035938">
    <property type="entry name" value="Hemerythrin-like_sf"/>
</dbReference>
<dbReference type="InterPro" id="IPR016131">
    <property type="entry name" value="Haemerythrin_Fe_BS"/>
</dbReference>
<dbReference type="NCBIfam" id="TIGR02481">
    <property type="entry name" value="hemeryth_dom"/>
    <property type="match status" value="1"/>
</dbReference>
<evidence type="ECO:0000256" key="4">
    <source>
        <dbReference type="ARBA" id="ARBA00023004"/>
    </source>
</evidence>
<reference evidence="6" key="2">
    <citation type="journal article" date="2021" name="Microbiol. Resour. Announc.">
        <title>Complete Genome Sequences of Three Human Oral Treponema parvum Isolates.</title>
        <authorList>
            <person name="Zeng H."/>
            <person name="Watt R.M."/>
        </authorList>
    </citation>
    <scope>NUCLEOTIDE SEQUENCE</scope>
    <source>
        <strain evidence="6">ATCC 700773</strain>
    </source>
</reference>
<sequence length="137" mass="16464">MNDFITWDPSFDVGIEIVDKQHRHLVHLTNMLYNACLGEKDGLDEAFRGVMKELVDYVMIHFRDEERLMKGIKYPRFSEHKQRHESFVKEILASVNAYTQGKQFVPNNFVRFLRDWLFDHILITDKEMAKYYFSLKK</sequence>
<dbReference type="InterPro" id="IPR012827">
    <property type="entry name" value="Hemerythrin_metal-bd"/>
</dbReference>
<evidence type="ECO:0000313" key="6">
    <source>
        <dbReference type="EMBL" id="QTQ12383.1"/>
    </source>
</evidence>
<gene>
    <name evidence="6" type="ORF">HRI96_09330</name>
</gene>
<protein>
    <submittedName>
        <fullName evidence="6">Hemerythrin family protein</fullName>
    </submittedName>
</protein>
<keyword evidence="4" id="KW-0408">Iron</keyword>
<dbReference type="Gene3D" id="1.20.120.50">
    <property type="entry name" value="Hemerythrin-like"/>
    <property type="match status" value="1"/>
</dbReference>
<dbReference type="CDD" id="cd12107">
    <property type="entry name" value="Hemerythrin"/>
    <property type="match status" value="1"/>
</dbReference>
<dbReference type="Proteomes" id="UP000671995">
    <property type="component" value="Chromosome"/>
</dbReference>
<evidence type="ECO:0000256" key="2">
    <source>
        <dbReference type="ARBA" id="ARBA00022621"/>
    </source>
</evidence>
<dbReference type="InterPro" id="IPR012312">
    <property type="entry name" value="Hemerythrin-like"/>
</dbReference>
<dbReference type="PROSITE" id="PS00550">
    <property type="entry name" value="HEMERYTHRINS"/>
    <property type="match status" value="1"/>
</dbReference>
<evidence type="ECO:0000259" key="5">
    <source>
        <dbReference type="Pfam" id="PF01814"/>
    </source>
</evidence>
<dbReference type="GO" id="GO:0005344">
    <property type="term" value="F:oxygen carrier activity"/>
    <property type="evidence" value="ECO:0007669"/>
    <property type="project" value="UniProtKB-KW"/>
</dbReference>
<dbReference type="PANTHER" id="PTHR37164">
    <property type="entry name" value="BACTERIOHEMERYTHRIN"/>
    <property type="match status" value="1"/>
</dbReference>
<keyword evidence="3" id="KW-0479">Metal-binding</keyword>
<evidence type="ECO:0000256" key="1">
    <source>
        <dbReference type="ARBA" id="ARBA00010587"/>
    </source>
</evidence>
<organism evidence="6 7">
    <name type="scientific">Treponema parvum</name>
    <dbReference type="NCBI Taxonomy" id="138851"/>
    <lineage>
        <taxon>Bacteria</taxon>
        <taxon>Pseudomonadati</taxon>
        <taxon>Spirochaetota</taxon>
        <taxon>Spirochaetia</taxon>
        <taxon>Spirochaetales</taxon>
        <taxon>Treponemataceae</taxon>
        <taxon>Treponema</taxon>
    </lineage>
</organism>
<keyword evidence="2" id="KW-0561">Oxygen transport</keyword>
<dbReference type="NCBIfam" id="NF033749">
    <property type="entry name" value="bact_hemeryth"/>
    <property type="match status" value="1"/>
</dbReference>